<feature type="compositionally biased region" description="Basic and acidic residues" evidence="1">
    <location>
        <begin position="431"/>
        <end position="463"/>
    </location>
</feature>
<feature type="region of interest" description="Disordered" evidence="1">
    <location>
        <begin position="513"/>
        <end position="539"/>
    </location>
</feature>
<keyword evidence="3" id="KW-1185">Reference proteome</keyword>
<dbReference type="InParanoid" id="K1WRX9"/>
<gene>
    <name evidence="2" type="ORF">MBM_01087</name>
</gene>
<dbReference type="Proteomes" id="UP000006753">
    <property type="component" value="Unassembled WGS sequence"/>
</dbReference>
<reference evidence="2 3" key="1">
    <citation type="journal article" date="2012" name="BMC Genomics">
        <title>Sequencing the genome of Marssonina brunnea reveals fungus-poplar co-evolution.</title>
        <authorList>
            <person name="Zhu S."/>
            <person name="Cao Y.-Z."/>
            <person name="Jiang C."/>
            <person name="Tan B.-Y."/>
            <person name="Wang Z."/>
            <person name="Feng S."/>
            <person name="Zhang L."/>
            <person name="Su X.-H."/>
            <person name="Brejova B."/>
            <person name="Vinar T."/>
            <person name="Xu M."/>
            <person name="Wang M.-X."/>
            <person name="Zhang S.-G."/>
            <person name="Huang M.-R."/>
            <person name="Wu R."/>
            <person name="Zhou Y."/>
        </authorList>
    </citation>
    <scope>NUCLEOTIDE SEQUENCE [LARGE SCALE GENOMIC DNA]</scope>
    <source>
        <strain evidence="2 3">MB_m1</strain>
    </source>
</reference>
<dbReference type="KEGG" id="mbe:MBM_01087"/>
<sequence>MQRNRDSVLGRKSGAVGDLTPKICLLSNRETEKNLGIVDVSFYLLGRARVQGKQNGIATDVLITVTPTPPTRGRTKGTRQEKRKKAEWRSGRVGVGPKIPSFAISANADGGFVGSWASEQGNLETEISEVVEGTLCCRRIVVLMMARGVEQWLGQAGLVSPLALQLASVSVSRDGSSRYPAVFEARARDFPEKERVDARDEDRSGAHCNSELGWVVDQELRPFAGATFHLPRVEGEETLRTVSWMYLVKRIPGGSGSGRSRSRSRSRSRTCNELIAVMTMRFLGQESTSTLETKLKFGVTRKLRIASEHRCTYKEDAVWAGFGKHTGVESNWILDTYLTERMSLGAAEEEVEVKSSGKGRGGGRDGDRRGEVPTGVVGVDSGLVMGWLVGRFSWLVDQGPRGMKVVLLVRRDGGGEGGVGFGMGWNFSTRPKRDTEPERTCRTRQDRTGQDRTGSDQREERVPGRQARRPAVPKFLLRPGGFGGTLEAAQQELKPISMYVSMHTALAPMGPRAQGRAGNGAGEAGWPGDLGAGVRWKGGGREVEGRSRAMAMAMATAMAMASSGTACYRYRLKVKEEEEEELIAGTDIRGQLARVQGEDRATGKTIGIGTIQAIQAESIQADWAGQA</sequence>
<protein>
    <submittedName>
        <fullName evidence="2">Uncharacterized protein</fullName>
    </submittedName>
</protein>
<proteinExistence type="predicted"/>
<dbReference type="AlphaFoldDB" id="K1WRX9"/>
<evidence type="ECO:0000313" key="3">
    <source>
        <dbReference type="Proteomes" id="UP000006753"/>
    </source>
</evidence>
<feature type="compositionally biased region" description="Gly residues" evidence="1">
    <location>
        <begin position="517"/>
        <end position="531"/>
    </location>
</feature>
<name>K1WRX9_MARBU</name>
<feature type="region of interest" description="Disordered" evidence="1">
    <location>
        <begin position="420"/>
        <end position="469"/>
    </location>
</feature>
<dbReference type="EMBL" id="JH921429">
    <property type="protein sequence ID" value="EKD20405.1"/>
    <property type="molecule type" value="Genomic_DNA"/>
</dbReference>
<evidence type="ECO:0000313" key="2">
    <source>
        <dbReference type="EMBL" id="EKD20405.1"/>
    </source>
</evidence>
<dbReference type="HOGENOM" id="CLU_436189_0_0_1"/>
<feature type="region of interest" description="Disordered" evidence="1">
    <location>
        <begin position="348"/>
        <end position="375"/>
    </location>
</feature>
<organism evidence="2 3">
    <name type="scientific">Marssonina brunnea f. sp. multigermtubi (strain MB_m1)</name>
    <name type="common">Marssonina leaf spot fungus</name>
    <dbReference type="NCBI Taxonomy" id="1072389"/>
    <lineage>
        <taxon>Eukaryota</taxon>
        <taxon>Fungi</taxon>
        <taxon>Dikarya</taxon>
        <taxon>Ascomycota</taxon>
        <taxon>Pezizomycotina</taxon>
        <taxon>Leotiomycetes</taxon>
        <taxon>Helotiales</taxon>
        <taxon>Drepanopezizaceae</taxon>
        <taxon>Drepanopeziza</taxon>
    </lineage>
</organism>
<evidence type="ECO:0000256" key="1">
    <source>
        <dbReference type="SAM" id="MobiDB-lite"/>
    </source>
</evidence>
<feature type="compositionally biased region" description="Basic and acidic residues" evidence="1">
    <location>
        <begin position="362"/>
        <end position="371"/>
    </location>
</feature>
<accession>K1WRX9</accession>